<dbReference type="STRING" id="1114924.SAMN05216258_102396"/>
<evidence type="ECO:0000259" key="2">
    <source>
        <dbReference type="Pfam" id="PF02541"/>
    </source>
</evidence>
<dbReference type="InterPro" id="IPR050273">
    <property type="entry name" value="GppA/Ppx_hydrolase"/>
</dbReference>
<feature type="region of interest" description="Disordered" evidence="1">
    <location>
        <begin position="1"/>
        <end position="20"/>
    </location>
</feature>
<name>A0A1I3D5D1_9RHOB</name>
<evidence type="ECO:0000256" key="1">
    <source>
        <dbReference type="SAM" id="MobiDB-lite"/>
    </source>
</evidence>
<evidence type="ECO:0000313" key="4">
    <source>
        <dbReference type="Proteomes" id="UP000199377"/>
    </source>
</evidence>
<keyword evidence="4" id="KW-1185">Reference proteome</keyword>
<feature type="compositionally biased region" description="Low complexity" evidence="1">
    <location>
        <begin position="7"/>
        <end position="20"/>
    </location>
</feature>
<dbReference type="Gene3D" id="3.30.420.150">
    <property type="entry name" value="Exopolyphosphatase. Domain 2"/>
    <property type="match status" value="1"/>
</dbReference>
<dbReference type="PANTHER" id="PTHR30005:SF0">
    <property type="entry name" value="RETROGRADE REGULATION PROTEIN 2"/>
    <property type="match status" value="1"/>
</dbReference>
<protein>
    <submittedName>
        <fullName evidence="3">Ppx/GppA phosphatase</fullName>
    </submittedName>
</protein>
<dbReference type="Gene3D" id="3.30.420.40">
    <property type="match status" value="1"/>
</dbReference>
<dbReference type="RefSeq" id="WP_092858411.1">
    <property type="nucleotide sequence ID" value="NZ_FOQH01000002.1"/>
</dbReference>
<dbReference type="Proteomes" id="UP000199377">
    <property type="component" value="Unassembled WGS sequence"/>
</dbReference>
<gene>
    <name evidence="3" type="ORF">SAMN05216258_102396</name>
</gene>
<feature type="domain" description="Ppx/GppA phosphatase N-terminal" evidence="2">
    <location>
        <begin position="44"/>
        <end position="366"/>
    </location>
</feature>
<accession>A0A1I3D5D1</accession>
<reference evidence="3 4" key="1">
    <citation type="submission" date="2016-10" db="EMBL/GenBank/DDBJ databases">
        <authorList>
            <person name="de Groot N.N."/>
        </authorList>
    </citation>
    <scope>NUCLEOTIDE SEQUENCE [LARGE SCALE GENOMIC DNA]</scope>
    <source>
        <strain evidence="3 4">CGMCC 1.11030</strain>
    </source>
</reference>
<dbReference type="SUPFAM" id="SSF53067">
    <property type="entry name" value="Actin-like ATPase domain"/>
    <property type="match status" value="2"/>
</dbReference>
<sequence>MTTPQGAQSQAQAPAKAISARAPSKAPARYAALDLGTNNCRLLIAEPDPSGFRVIDAFSRNVRLGEGVETHGELSRAAMSRTLDALRICASKIRRHEVARCRIVATEACRRAANARGFLRRVRRETGLEMEVITPEQEARLALAGCAPLLDEQAESLMVFDIGGGSTELIWLDLAGCAPAERQDLILALAPGRGGPDRSELRRAARERIVDWISAPVGVATLHDRYADVESDADRYALMACHFEDHIAGFLPYEDEKSAEKLPGLQIIGASGTVTTIGALRLGLTKYDRAKVDGMWLERSASARIARHLIDLGPEGRRLHPGVGPDRAELVIAGAAILQTILRLWPAPRIRVADRGLREGMLYSLMWAERARQH</sequence>
<proteinExistence type="predicted"/>
<evidence type="ECO:0000313" key="3">
    <source>
        <dbReference type="EMBL" id="SFH81896.1"/>
    </source>
</evidence>
<organism evidence="3 4">
    <name type="scientific">Albimonas pacifica</name>
    <dbReference type="NCBI Taxonomy" id="1114924"/>
    <lineage>
        <taxon>Bacteria</taxon>
        <taxon>Pseudomonadati</taxon>
        <taxon>Pseudomonadota</taxon>
        <taxon>Alphaproteobacteria</taxon>
        <taxon>Rhodobacterales</taxon>
        <taxon>Paracoccaceae</taxon>
        <taxon>Albimonas</taxon>
    </lineage>
</organism>
<dbReference type="OrthoDB" id="9793035at2"/>
<dbReference type="InterPro" id="IPR003695">
    <property type="entry name" value="Ppx_GppA_N"/>
</dbReference>
<dbReference type="Pfam" id="PF02541">
    <property type="entry name" value="Ppx-GppA"/>
    <property type="match status" value="1"/>
</dbReference>
<dbReference type="AlphaFoldDB" id="A0A1I3D5D1"/>
<dbReference type="GO" id="GO:0016462">
    <property type="term" value="F:pyrophosphatase activity"/>
    <property type="evidence" value="ECO:0007669"/>
    <property type="project" value="TreeGrafter"/>
</dbReference>
<dbReference type="PANTHER" id="PTHR30005">
    <property type="entry name" value="EXOPOLYPHOSPHATASE"/>
    <property type="match status" value="1"/>
</dbReference>
<dbReference type="EMBL" id="FOQH01000002">
    <property type="protein sequence ID" value="SFH81896.1"/>
    <property type="molecule type" value="Genomic_DNA"/>
</dbReference>
<dbReference type="InterPro" id="IPR043129">
    <property type="entry name" value="ATPase_NBD"/>
</dbReference>
<dbReference type="CDD" id="cd24054">
    <property type="entry name" value="ASKHA_NBD_AaPPX-GppA_MtPPX2-like"/>
    <property type="match status" value="1"/>
</dbReference>